<gene>
    <name evidence="2" type="ORF">DYI23_13940</name>
</gene>
<dbReference type="InterPro" id="IPR027417">
    <property type="entry name" value="P-loop_NTPase"/>
</dbReference>
<dbReference type="Gene3D" id="3.40.50.300">
    <property type="entry name" value="P-loop containing nucleotide triphosphate hydrolases"/>
    <property type="match status" value="1"/>
</dbReference>
<dbReference type="InterPro" id="IPR024628">
    <property type="entry name" value="Sulfotransferase_Stf0_dom"/>
</dbReference>
<evidence type="ECO:0000313" key="2">
    <source>
        <dbReference type="EMBL" id="MBS8261320.1"/>
    </source>
</evidence>
<dbReference type="Proteomes" id="UP000705379">
    <property type="component" value="Unassembled WGS sequence"/>
</dbReference>
<evidence type="ECO:0000259" key="1">
    <source>
        <dbReference type="Pfam" id="PF09037"/>
    </source>
</evidence>
<dbReference type="SUPFAM" id="SSF52540">
    <property type="entry name" value="P-loop containing nucleoside triphosphate hydrolases"/>
    <property type="match status" value="1"/>
</dbReference>
<dbReference type="RefSeq" id="WP_213216732.1">
    <property type="nucleotide sequence ID" value="NZ_QTKU01000003.1"/>
</dbReference>
<organism evidence="2 3">
    <name type="scientific">Roseibium polysiphoniae</name>
    <dbReference type="NCBI Taxonomy" id="2571221"/>
    <lineage>
        <taxon>Bacteria</taxon>
        <taxon>Pseudomonadati</taxon>
        <taxon>Pseudomonadota</taxon>
        <taxon>Alphaproteobacteria</taxon>
        <taxon>Hyphomicrobiales</taxon>
        <taxon>Stappiaceae</taxon>
        <taxon>Roseibium</taxon>
    </lineage>
</organism>
<sequence length="251" mass="28167">MPAYDAYVICTSPRSGSTLLCKLLSATGVAGRPGSHFHEPSLEAWLDYYGLERGPCEMENLKAVFDAAWAKGRGGTDVFGLRLQRHSFDFFQQKLALLHPEAQSDRGRMEAAFGRVLFVHLTRADKLEQAISFVKAQQTGLWHKAPDGRELERLSAPREPVYDGPAIKAEHDRFEAFDRYWIEWFAAQGIDPLTITYDTLSEDPLRVLAEVLTKLGLDGDLAKDVELPVAKLADATNQDWAERFRRGKTAD</sequence>
<feature type="domain" description="Sulphotransferase Stf0" evidence="1">
    <location>
        <begin position="6"/>
        <end position="246"/>
    </location>
</feature>
<dbReference type="EMBL" id="QTKU01000003">
    <property type="protein sequence ID" value="MBS8261320.1"/>
    <property type="molecule type" value="Genomic_DNA"/>
</dbReference>
<comment type="caution">
    <text evidence="2">The sequence shown here is derived from an EMBL/GenBank/DDBJ whole genome shotgun (WGS) entry which is preliminary data.</text>
</comment>
<dbReference type="Pfam" id="PF09037">
    <property type="entry name" value="Sulphotransf"/>
    <property type="match status" value="1"/>
</dbReference>
<reference evidence="2" key="1">
    <citation type="submission" date="2018-08" db="EMBL/GenBank/DDBJ databases">
        <authorList>
            <person name="Jin W."/>
            <person name="Wang H."/>
            <person name="Yang Y."/>
            <person name="Li M."/>
            <person name="Liu J."/>
        </authorList>
    </citation>
    <scope>NUCLEOTIDE SEQUENCE</scope>
    <source>
        <strain evidence="2">AESS21</strain>
    </source>
</reference>
<reference evidence="2" key="2">
    <citation type="journal article" date="2021" name="Microorganisms">
        <title>Bacterial Dimethylsulfoniopropionate Biosynthesis in the East China Sea.</title>
        <authorList>
            <person name="Liu J."/>
            <person name="Zhang Y."/>
            <person name="Liu J."/>
            <person name="Zhong H."/>
            <person name="Williams B.T."/>
            <person name="Zheng Y."/>
            <person name="Curson A.R.J."/>
            <person name="Sun C."/>
            <person name="Sun H."/>
            <person name="Song D."/>
            <person name="Wagner Mackenzie B."/>
            <person name="Bermejo Martinez A."/>
            <person name="Todd J.D."/>
            <person name="Zhang X.H."/>
        </authorList>
    </citation>
    <scope>NUCLEOTIDE SEQUENCE</scope>
    <source>
        <strain evidence="2">AESS21</strain>
    </source>
</reference>
<accession>A0A944CF40</accession>
<dbReference type="PIRSF" id="PIRSF021497">
    <property type="entry name" value="Sulphotransferase_Stf0"/>
    <property type="match status" value="1"/>
</dbReference>
<dbReference type="InterPro" id="IPR015124">
    <property type="entry name" value="Stf0"/>
</dbReference>
<dbReference type="GO" id="GO:0016740">
    <property type="term" value="F:transferase activity"/>
    <property type="evidence" value="ECO:0007669"/>
    <property type="project" value="InterPro"/>
</dbReference>
<name>A0A944CF40_9HYPH</name>
<dbReference type="AlphaFoldDB" id="A0A944CF40"/>
<evidence type="ECO:0000313" key="3">
    <source>
        <dbReference type="Proteomes" id="UP000705379"/>
    </source>
</evidence>
<proteinExistence type="predicted"/>
<protein>
    <submittedName>
        <fullName evidence="2">Sulfotransferase</fullName>
    </submittedName>
</protein>